<dbReference type="RefSeq" id="XP_024737421.1">
    <property type="nucleotide sequence ID" value="XM_024883055.1"/>
</dbReference>
<organism evidence="1 2">
    <name type="scientific">Hyaloscypha bicolor E</name>
    <dbReference type="NCBI Taxonomy" id="1095630"/>
    <lineage>
        <taxon>Eukaryota</taxon>
        <taxon>Fungi</taxon>
        <taxon>Dikarya</taxon>
        <taxon>Ascomycota</taxon>
        <taxon>Pezizomycotina</taxon>
        <taxon>Leotiomycetes</taxon>
        <taxon>Helotiales</taxon>
        <taxon>Hyaloscyphaceae</taxon>
        <taxon>Hyaloscypha</taxon>
        <taxon>Hyaloscypha bicolor</taxon>
    </lineage>
</organism>
<sequence length="278" mass="31655">METQPRFKLHIQDDEERPENWGLYSSLAMLYEAKLFHLTGLQELSRETMQVYWAIRNLSSLKDSAIHLTRKVEFPSWSDMLERIATRFESRVPWDLLGATVALHVGELTHPLPEIPLEFVRSGKPKLSIFMLFANAVIFHINMFMRDLPRGLPFYNLLSDRLRVNLEAVDLVYLHKEYPEMILWILLMGGLGSSGTPNRRWYAKLFAGICVSSGLRGGNAISHALAGFLWTELYRTPVTSGFWNDVARAQGIEGGYDVRTLTAHVSVAVFNAPPDMSE</sequence>
<evidence type="ECO:0000313" key="2">
    <source>
        <dbReference type="Proteomes" id="UP000235371"/>
    </source>
</evidence>
<dbReference type="Proteomes" id="UP000235371">
    <property type="component" value="Unassembled WGS sequence"/>
</dbReference>
<dbReference type="InParanoid" id="A0A2J6TBW5"/>
<gene>
    <name evidence="1" type="ORF">K444DRAFT_629457</name>
</gene>
<dbReference type="AlphaFoldDB" id="A0A2J6TBW5"/>
<evidence type="ECO:0000313" key="1">
    <source>
        <dbReference type="EMBL" id="PMD60517.1"/>
    </source>
</evidence>
<name>A0A2J6TBW5_9HELO</name>
<protein>
    <submittedName>
        <fullName evidence="1">Uncharacterized protein</fullName>
    </submittedName>
</protein>
<accession>A0A2J6TBW5</accession>
<dbReference type="GeneID" id="36591132"/>
<keyword evidence="2" id="KW-1185">Reference proteome</keyword>
<reference evidence="1 2" key="1">
    <citation type="submission" date="2016-04" db="EMBL/GenBank/DDBJ databases">
        <title>A degradative enzymes factory behind the ericoid mycorrhizal symbiosis.</title>
        <authorList>
            <consortium name="DOE Joint Genome Institute"/>
            <person name="Martino E."/>
            <person name="Morin E."/>
            <person name="Grelet G."/>
            <person name="Kuo A."/>
            <person name="Kohler A."/>
            <person name="Daghino S."/>
            <person name="Barry K."/>
            <person name="Choi C."/>
            <person name="Cichocki N."/>
            <person name="Clum A."/>
            <person name="Copeland A."/>
            <person name="Hainaut M."/>
            <person name="Haridas S."/>
            <person name="Labutti K."/>
            <person name="Lindquist E."/>
            <person name="Lipzen A."/>
            <person name="Khouja H.-R."/>
            <person name="Murat C."/>
            <person name="Ohm R."/>
            <person name="Olson A."/>
            <person name="Spatafora J."/>
            <person name="Veneault-Fourrey C."/>
            <person name="Henrissat B."/>
            <person name="Grigoriev I."/>
            <person name="Martin F."/>
            <person name="Perotto S."/>
        </authorList>
    </citation>
    <scope>NUCLEOTIDE SEQUENCE [LARGE SCALE GENOMIC DNA]</scope>
    <source>
        <strain evidence="1 2">E</strain>
    </source>
</reference>
<proteinExistence type="predicted"/>
<dbReference type="EMBL" id="KZ613790">
    <property type="protein sequence ID" value="PMD60517.1"/>
    <property type="molecule type" value="Genomic_DNA"/>
</dbReference>
<dbReference type="STRING" id="1095630.A0A2J6TBW5"/>
<dbReference type="OrthoDB" id="4158087at2759"/>